<dbReference type="Gene3D" id="1.20.120.560">
    <property type="entry name" value="alix/aip1 in complex with the ypdl late domain"/>
    <property type="match status" value="1"/>
</dbReference>
<evidence type="ECO:0000259" key="7">
    <source>
        <dbReference type="PROSITE" id="PS50055"/>
    </source>
</evidence>
<dbReference type="GO" id="GO:0005768">
    <property type="term" value="C:endosome"/>
    <property type="evidence" value="ECO:0007669"/>
    <property type="project" value="UniProtKB-SubCell"/>
</dbReference>
<dbReference type="InterPro" id="IPR025304">
    <property type="entry name" value="ALIX_V_dom"/>
</dbReference>
<feature type="compositionally biased region" description="Polar residues" evidence="6">
    <location>
        <begin position="1218"/>
        <end position="1234"/>
    </location>
</feature>
<evidence type="ECO:0000256" key="5">
    <source>
        <dbReference type="SAM" id="Coils"/>
    </source>
</evidence>
<proteinExistence type="predicted"/>
<feature type="compositionally biased region" description="Polar residues" evidence="6">
    <location>
        <begin position="981"/>
        <end position="1034"/>
    </location>
</feature>
<dbReference type="Proteomes" id="UP000267029">
    <property type="component" value="Unassembled WGS sequence"/>
</dbReference>
<evidence type="ECO:0000256" key="4">
    <source>
        <dbReference type="ARBA" id="ARBA00022753"/>
    </source>
</evidence>
<keyword evidence="3" id="KW-0963">Cytoplasm</keyword>
<dbReference type="InterPro" id="IPR038499">
    <property type="entry name" value="BRO1_sf"/>
</dbReference>
<dbReference type="Pfam" id="PF00102">
    <property type="entry name" value="Y_phosphatase"/>
    <property type="match status" value="2"/>
</dbReference>
<feature type="compositionally biased region" description="Low complexity" evidence="6">
    <location>
        <begin position="1242"/>
        <end position="1263"/>
    </location>
</feature>
<dbReference type="PANTHER" id="PTHR23030:SF30">
    <property type="entry name" value="TYROSINE-PROTEIN PHOSPHATASE NON-RECEPTOR TYPE 23"/>
    <property type="match status" value="1"/>
</dbReference>
<dbReference type="Gene3D" id="1.25.40.280">
    <property type="entry name" value="alix/aip1 like domains"/>
    <property type="match status" value="1"/>
</dbReference>
<feature type="compositionally biased region" description="Basic and acidic residues" evidence="6">
    <location>
        <begin position="1900"/>
        <end position="1916"/>
    </location>
</feature>
<sequence length="1935" mass="211217">MFRNFLVLRTECCKYPSDDSSLVHIKRYYAHLLLLKKRIDLTVPKLVEWPWQDAFQQKQFVRSEINYEEAATLYSLGAAYSLLGQKETRADVNSMKVACTHFQCAAWVFQTLRERYGSFTDAPDMTGDLFHIYSLVMLVSNQAQECIAEKSIVDNRSPNTTAKLVKFLADSYGRCLTMMNALSTSVPARFLKVYLIFFVLILDWTRLVSIKKSYYASLVDYFMGQECSAEMKFGVGVSHYKLAQSSIEDAWRVAKTFTDSTEPQLGQSMIATIQLAREIIVNCCTNAIKDNSQIYHEPVPQSTALEQVPDACLAKPVAFDHTDPAVIGEDIFKNLLPIEALEASSLYSEMKAEFLRKVLAEVEEKDKELGSFLSSLNLDPKELLKPDSGLPQPLLDVCAQLAGMERSPEAELSSQMSGEPNAALWQWPRRFSSPYELIYFLLHIANCIAIVLVDVSVDVETELNDLSTEIKAASDHLDAVMPLAPPSKTAPVKEQLSGIIERHEKFASAVEEAKQSNAQLHQVLLEHQKALRVLLRPPDQIEADLPNANDLITDTDFLTGLDEAARILKKIEQMQDQRASMLEKLRAALQADDVTQEILSSSDHTALFESRMAAHDESVKLLRMNLSAQENIVKALIDVHAKLGVNKYNILERRRGRAEEINSLILSGETFGDLLVKCSEGQAFYREMSDRLHLLRSKLDQVNSSIRDLDPKPQQPTLQTSAPVPTMPTPTPSSKPTGSQGSASGAMTLREVLRAREQSAAVRPPTPSQPAPPHWQPPRLQAAHPPNPTEPPFQPSQQGVRPTTLTATQPAPSPPSKLAQFSPVPFSVCQSSDPPRTPGAALMVQPAATRPQQAFPAPYYPSPYVTGMHYPSLAPLPPTINRQPLPQRPGLVPPTAQGSPYAYQQHPNAQQYVLPYTNTPSAAPHQPRVPGTSPGQGQRPAFPQPQWTQHPGHQYSAPAFRSPTQPAGIQAVHGVAAGQGQRPTLPSTSQPGQYSVPPSRSQLPEASSTGNRATPGLSSQSTIPTSYQQPQTQVMPPAPAKPQSGLQPQLGPQAMVHGLGMPNQRPMSAVPPGAYQQAPFGSQLAPQQFAHQQQFHSGGQLNYNQPGFPGQGQPSIPTPQSYEPPRATQQFSQGAAVGSAVAGVTAQAQHPGATTSVTQPGQHYYGAPQQPYPYLPRGIQAHAQSQPNVQYNYRPLFPSQSGPLAPRQPHEAAPRLANPSSTPGYQYSPNTVSIGPQGATVTSHYPPSTTSAPTTHAAPKSTTNDPPPKATSAPQVPDEPQNLHQEPLKPDILPSSQRPTSPICAGAPEPCPLSTVTNPPKPVSPLNAKCEGSEDAELDGQVVSSSANNWDLGKTPILPQVLTQADLEVQRREKHLRATYDTTMGNLVDSSTVISTGEVTNKAAPHIDPLSDCLAVNRFIDSTERLLTWLETMNDPVPSSDPSSLSRPLSRLDQLWLRVSEITSNGNEKRPTQAVARCSAAKNRSQECIPYDFNRVLLKGDPSSTKSDYINASHLDFISSLGEWCPRYILTQAPLPNTVVDFWSMIFDQACELVVLLLPPRRRTTVLPSSLDPFESYPEGAYGDPEDRLRVPAHLPPMKVGSRLQLDGNSSSLELRLQAVKLTRPDSLSQQPPTVDSISQSTCIERIFTLKNCNNQQTRSVVHLCYSGAFPKTGDIDSIRSFTAFVNASIGFYKQQRSLMHPIAVVSEDGGGLGGMFVASSVAVLHSEVLGKIADVCDLVGRLCQQRRGALTQPEQFAAIYAVVGMAAKQSLARRDIVVGPSSAISRKTVSNLEKASEVSQKEVTAASHVAEDFAASLFSDRPLQVSEMVTALGFTPPNKTVAAPPAPQQPTELSKSQEVNGGSSNNRVFADLPSHLVNLSLVDENTSGSPSSTGRRHYQPRDFTDKDYKQSRDALAEDPTIFEDLDPLPSHSKM</sequence>
<feature type="region of interest" description="Disordered" evidence="6">
    <location>
        <begin position="705"/>
        <end position="744"/>
    </location>
</feature>
<accession>A0A158QUE4</accession>
<evidence type="ECO:0000256" key="3">
    <source>
        <dbReference type="ARBA" id="ARBA00022490"/>
    </source>
</evidence>
<evidence type="ECO:0008006" key="11">
    <source>
        <dbReference type="Google" id="ProtNLM"/>
    </source>
</evidence>
<feature type="compositionally biased region" description="Low complexity" evidence="6">
    <location>
        <begin position="1042"/>
        <end position="1053"/>
    </location>
</feature>
<dbReference type="PROSITE" id="PS51180">
    <property type="entry name" value="BRO1"/>
    <property type="match status" value="1"/>
</dbReference>
<protein>
    <recommendedName>
        <fullName evidence="11">BRO1 domain-containing protein</fullName>
    </recommendedName>
</protein>
<dbReference type="EMBL" id="UXSR01005237">
    <property type="protein sequence ID" value="VDD80135.1"/>
    <property type="molecule type" value="Genomic_DNA"/>
</dbReference>
<feature type="region of interest" description="Disordered" evidence="6">
    <location>
        <begin position="1837"/>
        <end position="1870"/>
    </location>
</feature>
<feature type="domain" description="Tyrosine-protein phosphatase" evidence="7">
    <location>
        <begin position="1482"/>
        <end position="1767"/>
    </location>
</feature>
<feature type="compositionally biased region" description="Polar residues" evidence="6">
    <location>
        <begin position="795"/>
        <end position="810"/>
    </location>
</feature>
<feature type="region of interest" description="Disordered" evidence="6">
    <location>
        <begin position="915"/>
        <end position="1135"/>
    </location>
</feature>
<keyword evidence="4" id="KW-0967">Endosome</keyword>
<dbReference type="STRING" id="53468.A0A158QUE4"/>
<feature type="region of interest" description="Disordered" evidence="6">
    <location>
        <begin position="1883"/>
        <end position="1935"/>
    </location>
</feature>
<dbReference type="PANTHER" id="PTHR23030">
    <property type="entry name" value="PCD6 INTERACTING PROTEIN-RELATED"/>
    <property type="match status" value="1"/>
</dbReference>
<dbReference type="Pfam" id="PF03097">
    <property type="entry name" value="BRO1"/>
    <property type="match status" value="1"/>
</dbReference>
<feature type="compositionally biased region" description="Polar residues" evidence="6">
    <location>
        <begin position="1852"/>
        <end position="1868"/>
    </location>
</feature>
<feature type="compositionally biased region" description="Polar residues" evidence="6">
    <location>
        <begin position="1884"/>
        <end position="1894"/>
    </location>
</feature>
<dbReference type="InterPro" id="IPR000242">
    <property type="entry name" value="PTP_cat"/>
</dbReference>
<organism evidence="9 10">
    <name type="scientific">Mesocestoides corti</name>
    <name type="common">Flatworm</name>
    <dbReference type="NCBI Taxonomy" id="53468"/>
    <lineage>
        <taxon>Eukaryota</taxon>
        <taxon>Metazoa</taxon>
        <taxon>Spiralia</taxon>
        <taxon>Lophotrochozoa</taxon>
        <taxon>Platyhelminthes</taxon>
        <taxon>Cestoda</taxon>
        <taxon>Eucestoda</taxon>
        <taxon>Cyclophyllidea</taxon>
        <taxon>Mesocestoididae</taxon>
        <taxon>Mesocestoides</taxon>
    </lineage>
</organism>
<feature type="compositionally biased region" description="Pro residues" evidence="6">
    <location>
        <begin position="764"/>
        <end position="776"/>
    </location>
</feature>
<dbReference type="InterPro" id="IPR003595">
    <property type="entry name" value="Tyr_Pase_cat"/>
</dbReference>
<feature type="region of interest" description="Disordered" evidence="6">
    <location>
        <begin position="1151"/>
        <end position="1175"/>
    </location>
</feature>
<feature type="compositionally biased region" description="Pro residues" evidence="6">
    <location>
        <begin position="785"/>
        <end position="794"/>
    </location>
</feature>
<feature type="region of interest" description="Disordered" evidence="6">
    <location>
        <begin position="756"/>
        <end position="818"/>
    </location>
</feature>
<dbReference type="SUPFAM" id="SSF52799">
    <property type="entry name" value="(Phosphotyrosine protein) phosphatases II"/>
    <property type="match status" value="1"/>
</dbReference>
<dbReference type="PROSITE" id="PS50055">
    <property type="entry name" value="TYR_PHOSPHATASE_PTP"/>
    <property type="match status" value="1"/>
</dbReference>
<evidence type="ECO:0000313" key="9">
    <source>
        <dbReference type="EMBL" id="VDD80135.1"/>
    </source>
</evidence>
<evidence type="ECO:0000256" key="6">
    <source>
        <dbReference type="SAM" id="MobiDB-lite"/>
    </source>
</evidence>
<feature type="compositionally biased region" description="Low complexity" evidence="6">
    <location>
        <begin position="1082"/>
        <end position="1100"/>
    </location>
</feature>
<feature type="coiled-coil region" evidence="5">
    <location>
        <begin position="564"/>
        <end position="591"/>
    </location>
</feature>
<dbReference type="Gene3D" id="3.90.190.10">
    <property type="entry name" value="Protein tyrosine phosphatase superfamily"/>
    <property type="match status" value="1"/>
</dbReference>
<dbReference type="GO" id="GO:0004725">
    <property type="term" value="F:protein tyrosine phosphatase activity"/>
    <property type="evidence" value="ECO:0007669"/>
    <property type="project" value="InterPro"/>
</dbReference>
<dbReference type="InterPro" id="IPR004328">
    <property type="entry name" value="BRO1_dom"/>
</dbReference>
<feature type="domain" description="BRO1" evidence="8">
    <location>
        <begin position="1"/>
        <end position="369"/>
    </location>
</feature>
<dbReference type="OrthoDB" id="10266451at2759"/>
<dbReference type="SMART" id="SM00194">
    <property type="entry name" value="PTPc"/>
    <property type="match status" value="1"/>
</dbReference>
<keyword evidence="10" id="KW-1185">Reference proteome</keyword>
<dbReference type="PRINTS" id="PR00700">
    <property type="entry name" value="PRTYPHPHTASE"/>
</dbReference>
<feature type="compositionally biased region" description="Polar residues" evidence="6">
    <location>
        <begin position="1152"/>
        <end position="1161"/>
    </location>
</feature>
<reference evidence="9 10" key="1">
    <citation type="submission" date="2018-10" db="EMBL/GenBank/DDBJ databases">
        <authorList>
            <consortium name="Pathogen Informatics"/>
        </authorList>
    </citation>
    <scope>NUCLEOTIDE SEQUENCE [LARGE SCALE GENOMIC DNA]</scope>
</reference>
<evidence type="ECO:0000259" key="8">
    <source>
        <dbReference type="PROSITE" id="PS51180"/>
    </source>
</evidence>
<dbReference type="InterPro" id="IPR029021">
    <property type="entry name" value="Prot-tyrosine_phosphatase-like"/>
</dbReference>
<name>A0A158QUE4_MESCO</name>
<comment type="subcellular location">
    <subcellularLocation>
        <location evidence="2">Cytoplasm</location>
    </subcellularLocation>
    <subcellularLocation>
        <location evidence="1">Endosome</location>
    </subcellularLocation>
</comment>
<evidence type="ECO:0000313" key="10">
    <source>
        <dbReference type="Proteomes" id="UP000267029"/>
    </source>
</evidence>
<evidence type="ECO:0000256" key="2">
    <source>
        <dbReference type="ARBA" id="ARBA00004496"/>
    </source>
</evidence>
<dbReference type="GO" id="GO:0043328">
    <property type="term" value="P:protein transport to vacuole involved in ubiquitin-dependent protein catabolic process via the multivesicular body sorting pathway"/>
    <property type="evidence" value="ECO:0007669"/>
    <property type="project" value="TreeGrafter"/>
</dbReference>
<dbReference type="Pfam" id="PF13949">
    <property type="entry name" value="ALIX_LYPXL_bnd"/>
    <property type="match status" value="1"/>
</dbReference>
<keyword evidence="5" id="KW-0175">Coiled coil</keyword>
<feature type="compositionally biased region" description="Polar residues" evidence="6">
    <location>
        <begin position="1112"/>
        <end position="1131"/>
    </location>
</feature>
<evidence type="ECO:0000256" key="1">
    <source>
        <dbReference type="ARBA" id="ARBA00004177"/>
    </source>
</evidence>
<feature type="region of interest" description="Disordered" evidence="6">
    <location>
        <begin position="1192"/>
        <end position="1308"/>
    </location>
</feature>
<dbReference type="SMART" id="SM01041">
    <property type="entry name" value="BRO1"/>
    <property type="match status" value="1"/>
</dbReference>
<dbReference type="SMART" id="SM00404">
    <property type="entry name" value="PTPc_motif"/>
    <property type="match status" value="1"/>
</dbReference>
<gene>
    <name evidence="9" type="ORF">MCOS_LOCUS6138</name>
</gene>